<comment type="caution">
    <text evidence="1">The sequence shown here is derived from an EMBL/GenBank/DDBJ whole genome shotgun (WGS) entry which is preliminary data.</text>
</comment>
<proteinExistence type="predicted"/>
<keyword evidence="2" id="KW-1185">Reference proteome</keyword>
<organism evidence="1 2">
    <name type="scientific">Elysia crispata</name>
    <name type="common">lettuce slug</name>
    <dbReference type="NCBI Taxonomy" id="231223"/>
    <lineage>
        <taxon>Eukaryota</taxon>
        <taxon>Metazoa</taxon>
        <taxon>Spiralia</taxon>
        <taxon>Lophotrochozoa</taxon>
        <taxon>Mollusca</taxon>
        <taxon>Gastropoda</taxon>
        <taxon>Heterobranchia</taxon>
        <taxon>Euthyneura</taxon>
        <taxon>Panpulmonata</taxon>
        <taxon>Sacoglossa</taxon>
        <taxon>Placobranchoidea</taxon>
        <taxon>Plakobranchidae</taxon>
        <taxon>Elysia</taxon>
    </lineage>
</organism>
<dbReference type="Proteomes" id="UP001283361">
    <property type="component" value="Unassembled WGS sequence"/>
</dbReference>
<dbReference type="EMBL" id="JAWDGP010001951">
    <property type="protein sequence ID" value="KAK3786659.1"/>
    <property type="molecule type" value="Genomic_DNA"/>
</dbReference>
<gene>
    <name evidence="1" type="ORF">RRG08_027615</name>
</gene>
<sequence length="98" mass="10864">MKINAFCRDVIRALTLGSSQTLRVDRVHCLNQDKWPLLCAGQSQKLLHFLGENRAHAAARMLLAEMATLPASSSTLHTTVSTLYTKPCCKELFGAMYP</sequence>
<reference evidence="1" key="1">
    <citation type="journal article" date="2023" name="G3 (Bethesda)">
        <title>A reference genome for the long-term kleptoplast-retaining sea slug Elysia crispata morphotype clarki.</title>
        <authorList>
            <person name="Eastman K.E."/>
            <person name="Pendleton A.L."/>
            <person name="Shaikh M.A."/>
            <person name="Suttiyut T."/>
            <person name="Ogas R."/>
            <person name="Tomko P."/>
            <person name="Gavelis G."/>
            <person name="Widhalm J.R."/>
            <person name="Wisecaver J.H."/>
        </authorList>
    </citation>
    <scope>NUCLEOTIDE SEQUENCE</scope>
    <source>
        <strain evidence="1">ECLA1</strain>
    </source>
</reference>
<name>A0AAE1DXI3_9GAST</name>
<evidence type="ECO:0000313" key="2">
    <source>
        <dbReference type="Proteomes" id="UP001283361"/>
    </source>
</evidence>
<evidence type="ECO:0000313" key="1">
    <source>
        <dbReference type="EMBL" id="KAK3786659.1"/>
    </source>
</evidence>
<protein>
    <submittedName>
        <fullName evidence="1">Uncharacterized protein</fullName>
    </submittedName>
</protein>
<dbReference type="AlphaFoldDB" id="A0AAE1DXI3"/>
<accession>A0AAE1DXI3</accession>